<dbReference type="EMBL" id="GEGO01003952">
    <property type="protein sequence ID" value="JAR91452.1"/>
    <property type="molecule type" value="Transcribed_RNA"/>
</dbReference>
<dbReference type="Gene3D" id="3.60.10.10">
    <property type="entry name" value="Endonuclease/exonuclease/phosphatase"/>
    <property type="match status" value="1"/>
</dbReference>
<dbReference type="AlphaFoldDB" id="A0A147BLV5"/>
<evidence type="ECO:0000259" key="1">
    <source>
        <dbReference type="Pfam" id="PF14529"/>
    </source>
</evidence>
<proteinExistence type="predicted"/>
<name>A0A147BLV5_IXORI</name>
<feature type="domain" description="Endonuclease/exonuclease/phosphatase" evidence="1">
    <location>
        <begin position="101"/>
        <end position="213"/>
    </location>
</feature>
<organism evidence="2">
    <name type="scientific">Ixodes ricinus</name>
    <name type="common">Common tick</name>
    <name type="synonym">Acarus ricinus</name>
    <dbReference type="NCBI Taxonomy" id="34613"/>
    <lineage>
        <taxon>Eukaryota</taxon>
        <taxon>Metazoa</taxon>
        <taxon>Ecdysozoa</taxon>
        <taxon>Arthropoda</taxon>
        <taxon>Chelicerata</taxon>
        <taxon>Arachnida</taxon>
        <taxon>Acari</taxon>
        <taxon>Parasitiformes</taxon>
        <taxon>Ixodida</taxon>
        <taxon>Ixodoidea</taxon>
        <taxon>Ixodidae</taxon>
        <taxon>Ixodinae</taxon>
        <taxon>Ixodes</taxon>
    </lineage>
</organism>
<dbReference type="InterPro" id="IPR005135">
    <property type="entry name" value="Endo/exonuclease/phosphatase"/>
</dbReference>
<feature type="non-terminal residue" evidence="2">
    <location>
        <position position="1"/>
    </location>
</feature>
<evidence type="ECO:0000313" key="2">
    <source>
        <dbReference type="EMBL" id="JAR91452.1"/>
    </source>
</evidence>
<dbReference type="SUPFAM" id="SSF56219">
    <property type="entry name" value="DNase I-like"/>
    <property type="match status" value="1"/>
</dbReference>
<accession>A0A147BLV5</accession>
<dbReference type="Pfam" id="PF14529">
    <property type="entry name" value="Exo_endo_phos_2"/>
    <property type="match status" value="1"/>
</dbReference>
<sequence length="242" mass="26884">RLLNLNARSAANKAVELEGALLAFDPDVAVITETWLHSQITDSSVFPDGFKVFRRDRGSRGGGVALLVKESLQCTSIEHNYDCEMVWATICFGSQLMLVGGMYRSPQASIDVLRSLFEFLYFKTKQFSRVILAGDFNLPDVDWDSVMPKGSCEHSRLLVDIAFSNTLSQVVKCPTRMSNGCESLLDLVFLSEVVSRSVLDVFIGHGISDHAIVVCDLSAPHYSYKVPEAKRYRDFTLASDVD</sequence>
<dbReference type="InterPro" id="IPR036691">
    <property type="entry name" value="Endo/exonu/phosph_ase_sf"/>
</dbReference>
<protein>
    <submittedName>
        <fullName evidence="2">Putative crack-1 sp</fullName>
    </submittedName>
</protein>
<dbReference type="PANTHER" id="PTHR33395:SF22">
    <property type="entry name" value="REVERSE TRANSCRIPTASE DOMAIN-CONTAINING PROTEIN"/>
    <property type="match status" value="1"/>
</dbReference>
<dbReference type="PANTHER" id="PTHR33395">
    <property type="entry name" value="TRANSCRIPTASE, PUTATIVE-RELATED-RELATED"/>
    <property type="match status" value="1"/>
</dbReference>
<dbReference type="GO" id="GO:0003824">
    <property type="term" value="F:catalytic activity"/>
    <property type="evidence" value="ECO:0007669"/>
    <property type="project" value="InterPro"/>
</dbReference>
<reference evidence="2" key="1">
    <citation type="journal article" date="2018" name="PLoS Negl. Trop. Dis.">
        <title>Sialome diversity of ticks revealed by RNAseq of single tick salivary glands.</title>
        <authorList>
            <person name="Perner J."/>
            <person name="Kropackova S."/>
            <person name="Kopacek P."/>
            <person name="Ribeiro J.M."/>
        </authorList>
    </citation>
    <scope>NUCLEOTIDE SEQUENCE</scope>
    <source>
        <strain evidence="2">Siblings of single egg batch collected in Ceske Budejovice</strain>
        <tissue evidence="2">Salivary glands</tissue>
    </source>
</reference>
<feature type="non-terminal residue" evidence="2">
    <location>
        <position position="242"/>
    </location>
</feature>